<proteinExistence type="predicted"/>
<gene>
    <name evidence="1" type="ORF">PXEA_LOCUS36737</name>
</gene>
<dbReference type="EMBL" id="CAAALY010280251">
    <property type="protein sequence ID" value="VEL43297.1"/>
    <property type="molecule type" value="Genomic_DNA"/>
</dbReference>
<evidence type="ECO:0000313" key="1">
    <source>
        <dbReference type="EMBL" id="VEL43297.1"/>
    </source>
</evidence>
<dbReference type="InterPro" id="IPR011990">
    <property type="entry name" value="TPR-like_helical_dom_sf"/>
</dbReference>
<protein>
    <submittedName>
        <fullName evidence="1">Uncharacterized protein</fullName>
    </submittedName>
</protein>
<dbReference type="Proteomes" id="UP000784294">
    <property type="component" value="Unassembled WGS sequence"/>
</dbReference>
<comment type="caution">
    <text evidence="1">The sequence shown here is derived from an EMBL/GenBank/DDBJ whole genome shotgun (WGS) entry which is preliminary data.</text>
</comment>
<name>A0A448XRQ2_9PLAT</name>
<organism evidence="1 2">
    <name type="scientific">Protopolystoma xenopodis</name>
    <dbReference type="NCBI Taxonomy" id="117903"/>
    <lineage>
        <taxon>Eukaryota</taxon>
        <taxon>Metazoa</taxon>
        <taxon>Spiralia</taxon>
        <taxon>Lophotrochozoa</taxon>
        <taxon>Platyhelminthes</taxon>
        <taxon>Monogenea</taxon>
        <taxon>Polyopisthocotylea</taxon>
        <taxon>Polystomatidea</taxon>
        <taxon>Polystomatidae</taxon>
        <taxon>Protopolystoma</taxon>
    </lineage>
</organism>
<accession>A0A448XRQ2</accession>
<evidence type="ECO:0000313" key="2">
    <source>
        <dbReference type="Proteomes" id="UP000784294"/>
    </source>
</evidence>
<dbReference type="AlphaFoldDB" id="A0A448XRQ2"/>
<keyword evidence="2" id="KW-1185">Reference proteome</keyword>
<sequence>MPLVFPESPSDQEPKISYPLQARLLSDKAKGLVSEHAYVEALDCMKEALALHPLDKYRNREDENKCRPGELISAARNYYNMNNLKKSLELLEKAYIIKSSESIQRKIDRISTLATRPPQGVGMCEAIEHACGFSITKDFFDGLYLH</sequence>
<dbReference type="SUPFAM" id="SSF48452">
    <property type="entry name" value="TPR-like"/>
    <property type="match status" value="1"/>
</dbReference>
<reference evidence="1" key="1">
    <citation type="submission" date="2018-11" db="EMBL/GenBank/DDBJ databases">
        <authorList>
            <consortium name="Pathogen Informatics"/>
        </authorList>
    </citation>
    <scope>NUCLEOTIDE SEQUENCE</scope>
</reference>